<name>A0A1H7NFX2_RUMAL</name>
<evidence type="ECO:0000313" key="2">
    <source>
        <dbReference type="Proteomes" id="UP000186015"/>
    </source>
</evidence>
<reference evidence="1 2" key="1">
    <citation type="submission" date="2016-10" db="EMBL/GenBank/DDBJ databases">
        <authorList>
            <person name="de Groot N.N."/>
        </authorList>
    </citation>
    <scope>NUCLEOTIDE SEQUENCE [LARGE SCALE GENOMIC DNA]</scope>
    <source>
        <strain evidence="1 2">KH2T6</strain>
    </source>
</reference>
<dbReference type="EMBL" id="FOAT01000015">
    <property type="protein sequence ID" value="SEL22430.1"/>
    <property type="molecule type" value="Genomic_DNA"/>
</dbReference>
<proteinExistence type="predicted"/>
<gene>
    <name evidence="1" type="ORF">SAMN05216469_11531</name>
</gene>
<organism evidence="1 2">
    <name type="scientific">Ruminococcus albus</name>
    <dbReference type="NCBI Taxonomy" id="1264"/>
    <lineage>
        <taxon>Bacteria</taxon>
        <taxon>Bacillati</taxon>
        <taxon>Bacillota</taxon>
        <taxon>Clostridia</taxon>
        <taxon>Eubacteriales</taxon>
        <taxon>Oscillospiraceae</taxon>
        <taxon>Ruminococcus</taxon>
    </lineage>
</organism>
<dbReference type="AlphaFoldDB" id="A0A1H7NFX2"/>
<accession>A0A1H7NFX2</accession>
<protein>
    <submittedName>
        <fullName evidence="1">Uncharacterized protein</fullName>
    </submittedName>
</protein>
<dbReference type="RefSeq" id="WP_074834931.1">
    <property type="nucleotide sequence ID" value="NZ_FOAT01000015.1"/>
</dbReference>
<evidence type="ECO:0000313" key="1">
    <source>
        <dbReference type="EMBL" id="SEL22430.1"/>
    </source>
</evidence>
<dbReference type="Proteomes" id="UP000186015">
    <property type="component" value="Unassembled WGS sequence"/>
</dbReference>
<sequence>MANTFMVHRNSPAEECFRLGNAASDEFLDAIVLAGSALAETEREKQLIIWLTLQHTNICGMGNVGFEIAEMPWTKAGFDSEKAFILRCIEAAKTKLWWDRRRYPLIEELVIPWLESFGKLVDQMTVEYVNEDELNEWLSWFPEIGKEYILRDFPTCEKHKGMLVSLYGCRLCLEEKG</sequence>